<dbReference type="OrthoDB" id="2758557at2759"/>
<dbReference type="PANTHER" id="PTHR40788">
    <property type="entry name" value="CLR5 DOMAIN-CONTAINING PROTEIN-RELATED"/>
    <property type="match status" value="1"/>
</dbReference>
<dbReference type="GeneID" id="19417453"/>
<dbReference type="AlphaFoldDB" id="R7S762"/>
<protein>
    <submittedName>
        <fullName evidence="2">Uncharacterized protein</fullName>
    </submittedName>
</protein>
<organism evidence="2 3">
    <name type="scientific">Trametes versicolor (strain FP-101664)</name>
    <name type="common">White-rot fungus</name>
    <name type="synonym">Coriolus versicolor</name>
    <dbReference type="NCBI Taxonomy" id="717944"/>
    <lineage>
        <taxon>Eukaryota</taxon>
        <taxon>Fungi</taxon>
        <taxon>Dikarya</taxon>
        <taxon>Basidiomycota</taxon>
        <taxon>Agaricomycotina</taxon>
        <taxon>Agaricomycetes</taxon>
        <taxon>Polyporales</taxon>
        <taxon>Polyporaceae</taxon>
        <taxon>Trametes</taxon>
    </lineage>
</organism>
<proteinExistence type="predicted"/>
<dbReference type="PANTHER" id="PTHR40788:SF1">
    <property type="entry name" value="IPA PROTEIN"/>
    <property type="match status" value="1"/>
</dbReference>
<evidence type="ECO:0000313" key="2">
    <source>
        <dbReference type="EMBL" id="EIW51427.1"/>
    </source>
</evidence>
<reference evidence="3" key="1">
    <citation type="journal article" date="2012" name="Science">
        <title>The Paleozoic origin of enzymatic lignin decomposition reconstructed from 31 fungal genomes.</title>
        <authorList>
            <person name="Floudas D."/>
            <person name="Binder M."/>
            <person name="Riley R."/>
            <person name="Barry K."/>
            <person name="Blanchette R.A."/>
            <person name="Henrissat B."/>
            <person name="Martinez A.T."/>
            <person name="Otillar R."/>
            <person name="Spatafora J.W."/>
            <person name="Yadav J.S."/>
            <person name="Aerts A."/>
            <person name="Benoit I."/>
            <person name="Boyd A."/>
            <person name="Carlson A."/>
            <person name="Copeland A."/>
            <person name="Coutinho P.M."/>
            <person name="de Vries R.P."/>
            <person name="Ferreira P."/>
            <person name="Findley K."/>
            <person name="Foster B."/>
            <person name="Gaskell J."/>
            <person name="Glotzer D."/>
            <person name="Gorecki P."/>
            <person name="Heitman J."/>
            <person name="Hesse C."/>
            <person name="Hori C."/>
            <person name="Igarashi K."/>
            <person name="Jurgens J.A."/>
            <person name="Kallen N."/>
            <person name="Kersten P."/>
            <person name="Kohler A."/>
            <person name="Kuees U."/>
            <person name="Kumar T.K.A."/>
            <person name="Kuo A."/>
            <person name="LaButti K."/>
            <person name="Larrondo L.F."/>
            <person name="Lindquist E."/>
            <person name="Ling A."/>
            <person name="Lombard V."/>
            <person name="Lucas S."/>
            <person name="Lundell T."/>
            <person name="Martin R."/>
            <person name="McLaughlin D.J."/>
            <person name="Morgenstern I."/>
            <person name="Morin E."/>
            <person name="Murat C."/>
            <person name="Nagy L.G."/>
            <person name="Nolan M."/>
            <person name="Ohm R.A."/>
            <person name="Patyshakuliyeva A."/>
            <person name="Rokas A."/>
            <person name="Ruiz-Duenas F.J."/>
            <person name="Sabat G."/>
            <person name="Salamov A."/>
            <person name="Samejima M."/>
            <person name="Schmutz J."/>
            <person name="Slot J.C."/>
            <person name="St John F."/>
            <person name="Stenlid J."/>
            <person name="Sun H."/>
            <person name="Sun S."/>
            <person name="Syed K."/>
            <person name="Tsang A."/>
            <person name="Wiebenga A."/>
            <person name="Young D."/>
            <person name="Pisabarro A."/>
            <person name="Eastwood D.C."/>
            <person name="Martin F."/>
            <person name="Cullen D."/>
            <person name="Grigoriev I.V."/>
            <person name="Hibbett D.S."/>
        </authorList>
    </citation>
    <scope>NUCLEOTIDE SEQUENCE [LARGE SCALE GENOMIC DNA]</scope>
    <source>
        <strain evidence="3">FP-101664</strain>
    </source>
</reference>
<gene>
    <name evidence="2" type="ORF">TRAVEDRAFT_54584</name>
</gene>
<sequence>MEVDGETYEVFASIFSIGRDKKGTLAWGDFVKVAMTKLGFTYHSLKGSKRQFRPKSPGPPLPCDEPHGKKKGVITRDVKGRLATKLGRLYGWDADTFIPQE</sequence>
<keyword evidence="3" id="KW-1185">Reference proteome</keyword>
<dbReference type="EMBL" id="JH711805">
    <property type="protein sequence ID" value="EIW51427.1"/>
    <property type="molecule type" value="Genomic_DNA"/>
</dbReference>
<name>R7S762_TRAVS</name>
<feature type="region of interest" description="Disordered" evidence="1">
    <location>
        <begin position="48"/>
        <end position="70"/>
    </location>
</feature>
<dbReference type="RefSeq" id="XP_008045697.1">
    <property type="nucleotide sequence ID" value="XM_008047506.1"/>
</dbReference>
<dbReference type="Proteomes" id="UP000054317">
    <property type="component" value="Unassembled WGS sequence"/>
</dbReference>
<accession>R7S762</accession>
<evidence type="ECO:0000256" key="1">
    <source>
        <dbReference type="SAM" id="MobiDB-lite"/>
    </source>
</evidence>
<evidence type="ECO:0000313" key="3">
    <source>
        <dbReference type="Proteomes" id="UP000054317"/>
    </source>
</evidence>
<dbReference type="OMA" id="WDADTFI"/>
<dbReference type="KEGG" id="tvs:TRAVEDRAFT_54584"/>